<feature type="region of interest" description="Disordered" evidence="1">
    <location>
        <begin position="142"/>
        <end position="266"/>
    </location>
</feature>
<dbReference type="EMBL" id="PYWC01000025">
    <property type="protein sequence ID" value="PWW77218.1"/>
    <property type="molecule type" value="Genomic_DNA"/>
</dbReference>
<feature type="compositionally biased region" description="Basic and acidic residues" evidence="1">
    <location>
        <begin position="173"/>
        <end position="184"/>
    </location>
</feature>
<dbReference type="Proteomes" id="UP000246991">
    <property type="component" value="Unassembled WGS sequence"/>
</dbReference>
<gene>
    <name evidence="2" type="ORF">C7212DRAFT_343041</name>
</gene>
<feature type="region of interest" description="Disordered" evidence="1">
    <location>
        <begin position="74"/>
        <end position="117"/>
    </location>
</feature>
<comment type="caution">
    <text evidence="2">The sequence shown here is derived from an EMBL/GenBank/DDBJ whole genome shotgun (WGS) entry which is preliminary data.</text>
</comment>
<dbReference type="AlphaFoldDB" id="A0A317SS76"/>
<accession>A0A317SS76</accession>
<evidence type="ECO:0000313" key="2">
    <source>
        <dbReference type="EMBL" id="PWW77218.1"/>
    </source>
</evidence>
<evidence type="ECO:0000256" key="1">
    <source>
        <dbReference type="SAM" id="MobiDB-lite"/>
    </source>
</evidence>
<name>A0A317SS76_9PEZI</name>
<reference evidence="2 3" key="1">
    <citation type="submission" date="2018-03" db="EMBL/GenBank/DDBJ databases">
        <title>Genomes of Pezizomycetes fungi and the evolution of truffles.</title>
        <authorList>
            <person name="Murat C."/>
            <person name="Payen T."/>
            <person name="Noel B."/>
            <person name="Kuo A."/>
            <person name="Martin F.M."/>
        </authorList>
    </citation>
    <scope>NUCLEOTIDE SEQUENCE [LARGE SCALE GENOMIC DNA]</scope>
    <source>
        <strain evidence="2">091103-1</strain>
    </source>
</reference>
<feature type="compositionally biased region" description="Gly residues" evidence="1">
    <location>
        <begin position="84"/>
        <end position="106"/>
    </location>
</feature>
<sequence length="360" mass="38980">MIRCAKGKPQRQATYRYDEIRYIAVLRRQMGPRNWGPITVKFPKRFPLPTRSTDSLRHQYYKWRRLYVEGSAGDLEDSHDHNGGQEGGGADGISGDSNEGGCGSIVGKGEDEVGPGDYYEAANEVGYGWVDRYGDARVYEREDEAGDSNPVALGQGNIDIDSYGEGGAPGDGNNDHYHGGRDGDNGIEDGDGDDDSDDEDEDDDGSSDEDKNGSTDEDEDEDEDEDGSSDDDDEEDEDDYEGAGEGMDEESAGHGYHEGYHNYGSNGGHQGNDIGIYQNGIDISQHSGVFWGDVDMGFGDMWYSVEVPGGQGVPGHLPVERSMAAALGNGVWQGDPRPCPLPSSVLEYYRRQGATGDGQP</sequence>
<proteinExistence type="predicted"/>
<protein>
    <submittedName>
        <fullName evidence="2">Uncharacterized protein</fullName>
    </submittedName>
</protein>
<feature type="compositionally biased region" description="Basic and acidic residues" evidence="1">
    <location>
        <begin position="251"/>
        <end position="260"/>
    </location>
</feature>
<evidence type="ECO:0000313" key="3">
    <source>
        <dbReference type="Proteomes" id="UP000246991"/>
    </source>
</evidence>
<organism evidence="2 3">
    <name type="scientific">Tuber magnatum</name>
    <name type="common">white Piedmont truffle</name>
    <dbReference type="NCBI Taxonomy" id="42249"/>
    <lineage>
        <taxon>Eukaryota</taxon>
        <taxon>Fungi</taxon>
        <taxon>Dikarya</taxon>
        <taxon>Ascomycota</taxon>
        <taxon>Pezizomycotina</taxon>
        <taxon>Pezizomycetes</taxon>
        <taxon>Pezizales</taxon>
        <taxon>Tuberaceae</taxon>
        <taxon>Tuber</taxon>
    </lineage>
</organism>
<feature type="compositionally biased region" description="Acidic residues" evidence="1">
    <location>
        <begin position="215"/>
        <end position="250"/>
    </location>
</feature>
<keyword evidence="3" id="KW-1185">Reference proteome</keyword>
<feature type="compositionally biased region" description="Acidic residues" evidence="1">
    <location>
        <begin position="185"/>
        <end position="207"/>
    </location>
</feature>